<evidence type="ECO:0000313" key="1">
    <source>
        <dbReference type="EMBL" id="ADG70094.1"/>
    </source>
</evidence>
<evidence type="ECO:0000313" key="2">
    <source>
        <dbReference type="Proteomes" id="UP000002220"/>
    </source>
</evidence>
<keyword evidence="2" id="KW-1185">Reference proteome</keyword>
<sequence>MNTSPELKPLVTFYTIFNSPLDYPGEFVVRRFHVMPGGKQAVDMDLWARGPTLESVIEQIPDGLTRIGRHALDVLSLVETWS</sequence>
<proteinExistence type="predicted"/>
<dbReference type="KEGG" id="plm:Plim_4287"/>
<accession>D5SZH4</accession>
<organism evidence="1 2">
    <name type="scientific">Planctopirus limnophila (strain ATCC 43296 / DSM 3776 / IFAM 1008 / Mu 290)</name>
    <name type="common">Planctomyces limnophilus</name>
    <dbReference type="NCBI Taxonomy" id="521674"/>
    <lineage>
        <taxon>Bacteria</taxon>
        <taxon>Pseudomonadati</taxon>
        <taxon>Planctomycetota</taxon>
        <taxon>Planctomycetia</taxon>
        <taxon>Planctomycetales</taxon>
        <taxon>Planctomycetaceae</taxon>
        <taxon>Planctopirus</taxon>
    </lineage>
</organism>
<dbReference type="HOGENOM" id="CLU_2555358_0_0_0"/>
<dbReference type="AlphaFoldDB" id="D5SZH4"/>
<dbReference type="Proteomes" id="UP000002220">
    <property type="component" value="Plasmid pPLIM01"/>
</dbReference>
<dbReference type="EMBL" id="CP001745">
    <property type="protein sequence ID" value="ADG70094.1"/>
    <property type="molecule type" value="Genomic_DNA"/>
</dbReference>
<geneLocation type="plasmid" evidence="1 2">
    <name>pPLIM01</name>
</geneLocation>
<keyword evidence="1" id="KW-0614">Plasmid</keyword>
<reference evidence="1 2" key="1">
    <citation type="journal article" date="2010" name="Stand. Genomic Sci.">
        <title>Complete genome sequence of Planctomyces limnophilus type strain (Mu 290).</title>
        <authorList>
            <person name="Labutti K."/>
            <person name="Sikorski J."/>
            <person name="Schneider S."/>
            <person name="Nolan M."/>
            <person name="Lucas S."/>
            <person name="Glavina Del Rio T."/>
            <person name="Tice H."/>
            <person name="Cheng J.F."/>
            <person name="Goodwin L."/>
            <person name="Pitluck S."/>
            <person name="Liolios K."/>
            <person name="Ivanova N."/>
            <person name="Mavromatis K."/>
            <person name="Mikhailova N."/>
            <person name="Pati A."/>
            <person name="Chen A."/>
            <person name="Palaniappan K."/>
            <person name="Land M."/>
            <person name="Hauser L."/>
            <person name="Chang Y.J."/>
            <person name="Jeffries C.D."/>
            <person name="Tindall B.J."/>
            <person name="Rohde M."/>
            <person name="Goker M."/>
            <person name="Woyke T."/>
            <person name="Bristow J."/>
            <person name="Eisen J.A."/>
            <person name="Markowitz V."/>
            <person name="Hugenholtz P."/>
            <person name="Kyrpides N.C."/>
            <person name="Klenk H.P."/>
            <person name="Lapidus A."/>
        </authorList>
    </citation>
    <scope>NUCLEOTIDE SEQUENCE [LARGE SCALE GENOMIC DNA]</scope>
    <source>
        <strain evidence="2">ATCC 43296 / DSM 3776 / IFAM 1008 / 290</strain>
        <plasmid evidence="1 2">pPLIM01</plasmid>
    </source>
</reference>
<name>D5SZH4_PLAL2</name>
<protein>
    <submittedName>
        <fullName evidence="1">Uncharacterized protein</fullName>
    </submittedName>
</protein>
<gene>
    <name evidence="1" type="ordered locus">Plim_4287</name>
</gene>